<keyword evidence="2" id="KW-1185">Reference proteome</keyword>
<evidence type="ECO:0000313" key="2">
    <source>
        <dbReference type="Proteomes" id="UP000634668"/>
    </source>
</evidence>
<proteinExistence type="predicted"/>
<reference evidence="1" key="1">
    <citation type="journal article" date="2014" name="Int. J. Syst. Evol. Microbiol.">
        <title>Complete genome sequence of Corynebacterium casei LMG S-19264T (=DSM 44701T), isolated from a smear-ripened cheese.</title>
        <authorList>
            <consortium name="US DOE Joint Genome Institute (JGI-PGF)"/>
            <person name="Walter F."/>
            <person name="Albersmeier A."/>
            <person name="Kalinowski J."/>
            <person name="Ruckert C."/>
        </authorList>
    </citation>
    <scope>NUCLEOTIDE SEQUENCE</scope>
    <source>
        <strain evidence="1">KCTC 12113</strain>
    </source>
</reference>
<organism evidence="1 2">
    <name type="scientific">Arenibacter certesii</name>
    <dbReference type="NCBI Taxonomy" id="228955"/>
    <lineage>
        <taxon>Bacteria</taxon>
        <taxon>Pseudomonadati</taxon>
        <taxon>Bacteroidota</taxon>
        <taxon>Flavobacteriia</taxon>
        <taxon>Flavobacteriales</taxon>
        <taxon>Flavobacteriaceae</taxon>
        <taxon>Arenibacter</taxon>
    </lineage>
</organism>
<gene>
    <name evidence="1" type="ORF">GCM10007383_25350</name>
</gene>
<sequence>MGHNHPVGWRPREIATFFNSIFKDGILLAKITGIEKRNAVIKFDFESMVALKNANFYYTNDTLNINANRMWNSFQ</sequence>
<protein>
    <submittedName>
        <fullName evidence="1">Uncharacterized protein</fullName>
    </submittedName>
</protein>
<dbReference type="EMBL" id="BMWP01000017">
    <property type="protein sequence ID" value="GGW39525.1"/>
    <property type="molecule type" value="Genomic_DNA"/>
</dbReference>
<name>A0A918J2A1_9FLAO</name>
<reference evidence="1" key="2">
    <citation type="submission" date="2020-09" db="EMBL/GenBank/DDBJ databases">
        <authorList>
            <person name="Sun Q."/>
            <person name="Kim S."/>
        </authorList>
    </citation>
    <scope>NUCLEOTIDE SEQUENCE</scope>
    <source>
        <strain evidence="1">KCTC 12113</strain>
    </source>
</reference>
<comment type="caution">
    <text evidence="1">The sequence shown here is derived from an EMBL/GenBank/DDBJ whole genome shotgun (WGS) entry which is preliminary data.</text>
</comment>
<evidence type="ECO:0000313" key="1">
    <source>
        <dbReference type="EMBL" id="GGW39525.1"/>
    </source>
</evidence>
<dbReference type="AlphaFoldDB" id="A0A918J2A1"/>
<accession>A0A918J2A1</accession>
<dbReference type="Proteomes" id="UP000634668">
    <property type="component" value="Unassembled WGS sequence"/>
</dbReference>